<dbReference type="GO" id="GO:0016301">
    <property type="term" value="F:kinase activity"/>
    <property type="evidence" value="ECO:0007669"/>
    <property type="project" value="UniProtKB-KW"/>
</dbReference>
<dbReference type="InterPro" id="IPR008271">
    <property type="entry name" value="Ser/Thr_kinase_AS"/>
</dbReference>
<evidence type="ECO:0000256" key="2">
    <source>
        <dbReference type="ARBA" id="ARBA00022527"/>
    </source>
</evidence>
<protein>
    <recommendedName>
        <fullName evidence="1">non-specific serine/threonine protein kinase</fullName>
        <ecNumber evidence="1">2.7.11.1</ecNumber>
    </recommendedName>
</protein>
<evidence type="ECO:0000256" key="6">
    <source>
        <dbReference type="ARBA" id="ARBA00022840"/>
    </source>
</evidence>
<keyword evidence="14" id="KW-1185">Reference proteome</keyword>
<evidence type="ECO:0000256" key="10">
    <source>
        <dbReference type="SAM" id="Phobius"/>
    </source>
</evidence>
<name>A0ABW3TK01_9MICO</name>
<feature type="domain" description="PASTA" evidence="12">
    <location>
        <begin position="441"/>
        <end position="508"/>
    </location>
</feature>
<dbReference type="CDD" id="cd06577">
    <property type="entry name" value="PASTA_pknB"/>
    <property type="match status" value="2"/>
</dbReference>
<dbReference type="Pfam" id="PF03793">
    <property type="entry name" value="PASTA"/>
    <property type="match status" value="2"/>
</dbReference>
<evidence type="ECO:0000313" key="14">
    <source>
        <dbReference type="Proteomes" id="UP001597181"/>
    </source>
</evidence>
<gene>
    <name evidence="13" type="primary">pknB</name>
    <name evidence="13" type="ORF">ACFQ3U_04120</name>
</gene>
<keyword evidence="6 9" id="KW-0067">ATP-binding</keyword>
<comment type="catalytic activity">
    <reaction evidence="8">
        <text>L-seryl-[protein] + ATP = O-phospho-L-seryl-[protein] + ADP + H(+)</text>
        <dbReference type="Rhea" id="RHEA:17989"/>
        <dbReference type="Rhea" id="RHEA-COMP:9863"/>
        <dbReference type="Rhea" id="RHEA-COMP:11604"/>
        <dbReference type="ChEBI" id="CHEBI:15378"/>
        <dbReference type="ChEBI" id="CHEBI:29999"/>
        <dbReference type="ChEBI" id="CHEBI:30616"/>
        <dbReference type="ChEBI" id="CHEBI:83421"/>
        <dbReference type="ChEBI" id="CHEBI:456216"/>
        <dbReference type="EC" id="2.7.11.1"/>
    </reaction>
</comment>
<dbReference type="InterPro" id="IPR005543">
    <property type="entry name" value="PASTA_dom"/>
</dbReference>
<keyword evidence="10" id="KW-1133">Transmembrane helix</keyword>
<dbReference type="CDD" id="cd14014">
    <property type="entry name" value="STKc_PknB_like"/>
    <property type="match status" value="1"/>
</dbReference>
<dbReference type="SMART" id="SM00220">
    <property type="entry name" value="S_TKc"/>
    <property type="match status" value="1"/>
</dbReference>
<dbReference type="EC" id="2.7.11.1" evidence="1"/>
<comment type="caution">
    <text evidence="13">The sequence shown here is derived from an EMBL/GenBank/DDBJ whole genome shotgun (WGS) entry which is preliminary data.</text>
</comment>
<dbReference type="Gene3D" id="3.30.10.20">
    <property type="match status" value="2"/>
</dbReference>
<dbReference type="InterPro" id="IPR017441">
    <property type="entry name" value="Protein_kinase_ATP_BS"/>
</dbReference>
<feature type="transmembrane region" description="Helical" evidence="10">
    <location>
        <begin position="344"/>
        <end position="365"/>
    </location>
</feature>
<feature type="domain" description="PASTA" evidence="12">
    <location>
        <begin position="373"/>
        <end position="440"/>
    </location>
</feature>
<feature type="binding site" evidence="9">
    <location>
        <position position="55"/>
    </location>
    <ligand>
        <name>ATP</name>
        <dbReference type="ChEBI" id="CHEBI:30616"/>
    </ligand>
</feature>
<dbReference type="InterPro" id="IPR000719">
    <property type="entry name" value="Prot_kinase_dom"/>
</dbReference>
<evidence type="ECO:0000256" key="5">
    <source>
        <dbReference type="ARBA" id="ARBA00022777"/>
    </source>
</evidence>
<evidence type="ECO:0000256" key="9">
    <source>
        <dbReference type="PROSITE-ProRule" id="PRU10141"/>
    </source>
</evidence>
<keyword evidence="2" id="KW-0723">Serine/threonine-protein kinase</keyword>
<dbReference type="Gene3D" id="3.30.200.20">
    <property type="entry name" value="Phosphorylase Kinase, domain 1"/>
    <property type="match status" value="1"/>
</dbReference>
<evidence type="ECO:0000256" key="8">
    <source>
        <dbReference type="ARBA" id="ARBA00048679"/>
    </source>
</evidence>
<organism evidence="13 14">
    <name type="scientific">Leucobacter albus</name>
    <dbReference type="NCBI Taxonomy" id="272210"/>
    <lineage>
        <taxon>Bacteria</taxon>
        <taxon>Bacillati</taxon>
        <taxon>Actinomycetota</taxon>
        <taxon>Actinomycetes</taxon>
        <taxon>Micrococcales</taxon>
        <taxon>Microbacteriaceae</taxon>
        <taxon>Leucobacter</taxon>
    </lineage>
</organism>
<sequence>MFGSSEEVSMSEAAGGANSRVLGGRYAIGEFIGQGGMATVYRGTDIKLGRQVAIKVMKSELSGDEQFRARFRQEAQSASRMAHPTIVRVFDAGDDLIQTAEGAKRLPFIVMEYVEGTNLRQFIEENELSQTEAARIVESVLTALEYSHRAGIVHRDIKPANIMITKSGQVKVMDFGIARAVSETSSTLQQTTAILGTAAYFSPEQAKGESVDARTDLYSTAVLLYELLARDVPFRGDTAVAVAYQHVSERPKPPSERNPDVPPELDRVVLYGLGKDRAKRFQTAAEFRDALSVAASGQMPNLPRHDTQNTVLFSSGEEVSESDLALRQLAEGGGSRTQSRPPVMWTWAAILTIAAIVIAVVFWLVNLVPNEISPSTVRDIPDLTNQTRSEAVSTLLELDLKPIQIDQVDETVPNDHVISTDPEPGTSVNVGDEVTLYISTGPEQADVPAFSGQSQDSYTDSLEALGLTVGQVTTRDDAVAPAGRVLEVSPEPGTKLKAGESVNLVVASGQVDIPDVMNQPFETARNLLSGLNLDLEWAPQTVQATGCSFNEQLLITGQSVVGSNPQGSKLIVSYCAG</sequence>
<dbReference type="SMART" id="SM00740">
    <property type="entry name" value="PASTA"/>
    <property type="match status" value="2"/>
</dbReference>
<keyword evidence="4 9" id="KW-0547">Nucleotide-binding</keyword>
<evidence type="ECO:0000256" key="4">
    <source>
        <dbReference type="ARBA" id="ARBA00022741"/>
    </source>
</evidence>
<dbReference type="PANTHER" id="PTHR43289">
    <property type="entry name" value="MITOGEN-ACTIVATED PROTEIN KINASE KINASE KINASE 20-RELATED"/>
    <property type="match status" value="1"/>
</dbReference>
<dbReference type="PROSITE" id="PS51178">
    <property type="entry name" value="PASTA"/>
    <property type="match status" value="2"/>
</dbReference>
<keyword evidence="10" id="KW-0812">Transmembrane</keyword>
<dbReference type="Gene3D" id="1.10.510.10">
    <property type="entry name" value="Transferase(Phosphotransferase) domain 1"/>
    <property type="match status" value="1"/>
</dbReference>
<dbReference type="PROSITE" id="PS00107">
    <property type="entry name" value="PROTEIN_KINASE_ATP"/>
    <property type="match status" value="1"/>
</dbReference>
<dbReference type="NCBIfam" id="NF033483">
    <property type="entry name" value="PknB_PASTA_kin"/>
    <property type="match status" value="1"/>
</dbReference>
<keyword evidence="5 13" id="KW-0418">Kinase</keyword>
<accession>A0ABW3TK01</accession>
<dbReference type="Proteomes" id="UP001597181">
    <property type="component" value="Unassembled WGS sequence"/>
</dbReference>
<dbReference type="EMBL" id="JBHTLY010000002">
    <property type="protein sequence ID" value="MFD1201076.1"/>
    <property type="molecule type" value="Genomic_DNA"/>
</dbReference>
<keyword evidence="3" id="KW-0808">Transferase</keyword>
<dbReference type="PROSITE" id="PS50011">
    <property type="entry name" value="PROTEIN_KINASE_DOM"/>
    <property type="match status" value="1"/>
</dbReference>
<reference evidence="14" key="1">
    <citation type="journal article" date="2019" name="Int. J. Syst. Evol. Microbiol.">
        <title>The Global Catalogue of Microorganisms (GCM) 10K type strain sequencing project: providing services to taxonomists for standard genome sequencing and annotation.</title>
        <authorList>
            <consortium name="The Broad Institute Genomics Platform"/>
            <consortium name="The Broad Institute Genome Sequencing Center for Infectious Disease"/>
            <person name="Wu L."/>
            <person name="Ma J."/>
        </authorList>
    </citation>
    <scope>NUCLEOTIDE SEQUENCE [LARGE SCALE GENOMIC DNA]</scope>
    <source>
        <strain evidence="14">CCUG 50213</strain>
    </source>
</reference>
<keyword evidence="10" id="KW-0472">Membrane</keyword>
<feature type="domain" description="Protein kinase" evidence="11">
    <location>
        <begin position="26"/>
        <end position="302"/>
    </location>
</feature>
<dbReference type="Pfam" id="PF00069">
    <property type="entry name" value="Pkinase"/>
    <property type="match status" value="1"/>
</dbReference>
<dbReference type="PANTHER" id="PTHR43289:SF34">
    <property type="entry name" value="SERINE_THREONINE-PROTEIN KINASE YBDM-RELATED"/>
    <property type="match status" value="1"/>
</dbReference>
<evidence type="ECO:0000259" key="12">
    <source>
        <dbReference type="PROSITE" id="PS51178"/>
    </source>
</evidence>
<dbReference type="RefSeq" id="WP_343956948.1">
    <property type="nucleotide sequence ID" value="NZ_BAAAKZ010000001.1"/>
</dbReference>
<dbReference type="SUPFAM" id="SSF56112">
    <property type="entry name" value="Protein kinase-like (PK-like)"/>
    <property type="match status" value="1"/>
</dbReference>
<evidence type="ECO:0000313" key="13">
    <source>
        <dbReference type="EMBL" id="MFD1201076.1"/>
    </source>
</evidence>
<evidence type="ECO:0000256" key="3">
    <source>
        <dbReference type="ARBA" id="ARBA00022679"/>
    </source>
</evidence>
<comment type="catalytic activity">
    <reaction evidence="7">
        <text>L-threonyl-[protein] + ATP = O-phospho-L-threonyl-[protein] + ADP + H(+)</text>
        <dbReference type="Rhea" id="RHEA:46608"/>
        <dbReference type="Rhea" id="RHEA-COMP:11060"/>
        <dbReference type="Rhea" id="RHEA-COMP:11605"/>
        <dbReference type="ChEBI" id="CHEBI:15378"/>
        <dbReference type="ChEBI" id="CHEBI:30013"/>
        <dbReference type="ChEBI" id="CHEBI:30616"/>
        <dbReference type="ChEBI" id="CHEBI:61977"/>
        <dbReference type="ChEBI" id="CHEBI:456216"/>
        <dbReference type="EC" id="2.7.11.1"/>
    </reaction>
</comment>
<evidence type="ECO:0000256" key="7">
    <source>
        <dbReference type="ARBA" id="ARBA00047899"/>
    </source>
</evidence>
<evidence type="ECO:0000256" key="1">
    <source>
        <dbReference type="ARBA" id="ARBA00012513"/>
    </source>
</evidence>
<proteinExistence type="predicted"/>
<dbReference type="InterPro" id="IPR011009">
    <property type="entry name" value="Kinase-like_dom_sf"/>
</dbReference>
<evidence type="ECO:0000259" key="11">
    <source>
        <dbReference type="PROSITE" id="PS50011"/>
    </source>
</evidence>
<dbReference type="PROSITE" id="PS00108">
    <property type="entry name" value="PROTEIN_KINASE_ST"/>
    <property type="match status" value="1"/>
</dbReference>